<proteinExistence type="predicted"/>
<keyword evidence="1" id="KW-0732">Signal</keyword>
<keyword evidence="3" id="KW-1185">Reference proteome</keyword>
<sequence>MGVSIVALCVFSLLQLSAADPRPEFALAAPVPNTGRVGEAASEANAIISVVKQSTVGFTIRSELPLLPKVLTVVRNVANEFQTRGTAIITTLTALAGDSSGDVAGKFGEAQAAVDSAIAFAGSTLPGMTQPLVPLIGTPLVDKFDDSLQHIGKALQALKVSLDEMKIGAQNAVAEAGGSAAVPPATITKLLGRAMINRLIIALHLLRATVPVLKYTVDSTIEGLTIADQYMLGLANKVDAVIGEKSGLAADLDAIAQALLSTITGKMATVGTDLTKIVADYAALTNVATAGSAANLGTVLGLFPANLAELAAKNPNLAAVLGSLKEALMDVYDVAGQLYFIYDSELVNTLISRLVANDKFSQYCFYKYEAYLYVLLDTVTLEAKDCIDQEVRRMEYYRKTVELMLALLFYDFEDIAGDLTVCNTISDPTNLEECTTALLAIYTKLEEAFGDMFTLGYNTVSHEVTASRNRLKICMNISQSELAYTEIPLLIQKINALPIMSSGKVSQAVLNAQTVLLAVDDNTPFKADANYAALQQLADIMVGVATVTVKVGNELIPLVSSLVTDASGDVPGAFATVFSKITAVKATIAEKVPIANEAIKAVFKTRFNSVGLDYIPDQLTDGFDRIVTGLDDLTVQLQALKGAIAAAITEAGAPGAVTNTVLKKYVKPAFIYNVVFAVNQLKAYTPVVKYTIDSTLENINLADDYLVLLYKAAGASTTTNAALVASVKTVTDGIQSVVKQHLNQYTDEYGSLKTQAGALTAIPTTPDISKMNAALDSFSATFGTLQSTRYPALATQMQTLLDTMSAALSAGSTPGQISSSLLDSLILTVIENGKFAQFCFNKYLGLVFGFLTSLSDSAGLCFDKEVRRLQFLQDSIPNFGDMLPFDYELTLVELTICDQITTKAKLDECVLVISGFYGELANQFSLKIQYLFELIEAETVASANRFLICMELMKIDLVEYSDTMLTDEIRQCAAGGPTADD</sequence>
<dbReference type="Proteomes" id="UP000075884">
    <property type="component" value="Unassembled WGS sequence"/>
</dbReference>
<accession>A0A182NKP6</accession>
<reference evidence="2" key="2">
    <citation type="submission" date="2020-05" db="UniProtKB">
        <authorList>
            <consortium name="EnsemblMetazoa"/>
        </authorList>
    </citation>
    <scope>IDENTIFICATION</scope>
    <source>
        <strain evidence="2">WRAIR2</strain>
    </source>
</reference>
<dbReference type="AlphaFoldDB" id="A0A182NKP6"/>
<evidence type="ECO:0000313" key="3">
    <source>
        <dbReference type="Proteomes" id="UP000075884"/>
    </source>
</evidence>
<dbReference type="VEuPathDB" id="VectorBase:ADIR008226"/>
<feature type="signal peptide" evidence="1">
    <location>
        <begin position="1"/>
        <end position="19"/>
    </location>
</feature>
<evidence type="ECO:0000256" key="1">
    <source>
        <dbReference type="SAM" id="SignalP"/>
    </source>
</evidence>
<dbReference type="EnsemblMetazoa" id="ADIR008226-RA">
    <property type="protein sequence ID" value="ADIR008226-PA"/>
    <property type="gene ID" value="ADIR008226"/>
</dbReference>
<reference evidence="3" key="1">
    <citation type="submission" date="2013-03" db="EMBL/GenBank/DDBJ databases">
        <title>The Genome Sequence of Anopheles dirus WRAIR2.</title>
        <authorList>
            <consortium name="The Broad Institute Genomics Platform"/>
            <person name="Neafsey D.E."/>
            <person name="Walton C."/>
            <person name="Walker B."/>
            <person name="Young S.K."/>
            <person name="Zeng Q."/>
            <person name="Gargeya S."/>
            <person name="Fitzgerald M."/>
            <person name="Haas B."/>
            <person name="Abouelleil A."/>
            <person name="Allen A.W."/>
            <person name="Alvarado L."/>
            <person name="Arachchi H.M."/>
            <person name="Berlin A.M."/>
            <person name="Chapman S.B."/>
            <person name="Gainer-Dewar J."/>
            <person name="Goldberg J."/>
            <person name="Griggs A."/>
            <person name="Gujja S."/>
            <person name="Hansen M."/>
            <person name="Howarth C."/>
            <person name="Imamovic A."/>
            <person name="Ireland A."/>
            <person name="Larimer J."/>
            <person name="McCowan C."/>
            <person name="Murphy C."/>
            <person name="Pearson M."/>
            <person name="Poon T.W."/>
            <person name="Priest M."/>
            <person name="Roberts A."/>
            <person name="Saif S."/>
            <person name="Shea T."/>
            <person name="Sisk P."/>
            <person name="Sykes S."/>
            <person name="Wortman J."/>
            <person name="Nusbaum C."/>
            <person name="Birren B."/>
        </authorList>
    </citation>
    <scope>NUCLEOTIDE SEQUENCE [LARGE SCALE GENOMIC DNA]</scope>
    <source>
        <strain evidence="3">WRAIR2</strain>
    </source>
</reference>
<protein>
    <recommendedName>
        <fullName evidence="4">Protein TsetseEP domain-containing protein</fullName>
    </recommendedName>
</protein>
<evidence type="ECO:0000313" key="2">
    <source>
        <dbReference type="EnsemblMetazoa" id="ADIR008226-PA"/>
    </source>
</evidence>
<feature type="chain" id="PRO_5008130066" description="Protein TsetseEP domain-containing protein" evidence="1">
    <location>
        <begin position="20"/>
        <end position="981"/>
    </location>
</feature>
<name>A0A182NKP6_9DIPT</name>
<organism evidence="2 3">
    <name type="scientific">Anopheles dirus</name>
    <dbReference type="NCBI Taxonomy" id="7168"/>
    <lineage>
        <taxon>Eukaryota</taxon>
        <taxon>Metazoa</taxon>
        <taxon>Ecdysozoa</taxon>
        <taxon>Arthropoda</taxon>
        <taxon>Hexapoda</taxon>
        <taxon>Insecta</taxon>
        <taxon>Pterygota</taxon>
        <taxon>Neoptera</taxon>
        <taxon>Endopterygota</taxon>
        <taxon>Diptera</taxon>
        <taxon>Nematocera</taxon>
        <taxon>Culicoidea</taxon>
        <taxon>Culicidae</taxon>
        <taxon>Anophelinae</taxon>
        <taxon>Anopheles</taxon>
    </lineage>
</organism>
<evidence type="ECO:0008006" key="4">
    <source>
        <dbReference type="Google" id="ProtNLM"/>
    </source>
</evidence>